<keyword evidence="6" id="KW-0812">Transmembrane</keyword>
<keyword evidence="4" id="KW-0411">Iron-sulfur</keyword>
<dbReference type="Gene3D" id="3.30.70.3270">
    <property type="match status" value="1"/>
</dbReference>
<feature type="transmembrane region" description="Helical" evidence="6">
    <location>
        <begin position="14"/>
        <end position="33"/>
    </location>
</feature>
<sequence>MKCLLSVIAYVQDLLLRLWSLVVGLAITLRFFVSRHKTVHYPRKVIEKENTDSFRGPIELVGLPKDPTTPKCISCMLCVQACPSGCITVKKQPAPVMTPEQQKAFDEATARGENPKKPTAPRNPAAYTYDYTYCSLCACCVEACPVDSIRFSHEIYLAGTRRADFNLDLLARLKRTAAKDAAAKAARIERTEAAPAAPKAEKAPAEEATA</sequence>
<name>A0A212JY68_9DELT</name>
<gene>
    <name evidence="8" type="ORF">KL86DPRO_20313</name>
</gene>
<evidence type="ECO:0000256" key="2">
    <source>
        <dbReference type="ARBA" id="ARBA00022723"/>
    </source>
</evidence>
<evidence type="ECO:0000313" key="8">
    <source>
        <dbReference type="EMBL" id="SBW04420.1"/>
    </source>
</evidence>
<feature type="region of interest" description="Disordered" evidence="5">
    <location>
        <begin position="188"/>
        <end position="210"/>
    </location>
</feature>
<dbReference type="PANTHER" id="PTHR10849">
    <property type="entry name" value="NADH DEHYDROGENASE UBIQUINONE IRON-SULFUR PROTEIN 8, MITOCHONDRIAL"/>
    <property type="match status" value="1"/>
</dbReference>
<dbReference type="EMBL" id="FLUQ01000002">
    <property type="protein sequence ID" value="SBW04420.1"/>
    <property type="molecule type" value="Genomic_DNA"/>
</dbReference>
<dbReference type="Pfam" id="PF12838">
    <property type="entry name" value="Fer4_7"/>
    <property type="match status" value="1"/>
</dbReference>
<dbReference type="GO" id="GO:0016651">
    <property type="term" value="F:oxidoreductase activity, acting on NAD(P)H"/>
    <property type="evidence" value="ECO:0007669"/>
    <property type="project" value="InterPro"/>
</dbReference>
<feature type="domain" description="4Fe-4S ferredoxin-type" evidence="7">
    <location>
        <begin position="125"/>
        <end position="154"/>
    </location>
</feature>
<dbReference type="InterPro" id="IPR017900">
    <property type="entry name" value="4Fe4S_Fe_S_CS"/>
</dbReference>
<evidence type="ECO:0000256" key="1">
    <source>
        <dbReference type="ARBA" id="ARBA00022485"/>
    </source>
</evidence>
<protein>
    <submittedName>
        <fullName evidence="8">4Fe-4S ferredoxin iron-sulfur binding domain protein</fullName>
    </submittedName>
</protein>
<dbReference type="InterPro" id="IPR017896">
    <property type="entry name" value="4Fe4S_Fe-S-bd"/>
</dbReference>
<feature type="domain" description="4Fe-4S ferredoxin-type" evidence="7">
    <location>
        <begin position="61"/>
        <end position="92"/>
    </location>
</feature>
<evidence type="ECO:0000256" key="3">
    <source>
        <dbReference type="ARBA" id="ARBA00023004"/>
    </source>
</evidence>
<dbReference type="GO" id="GO:0046872">
    <property type="term" value="F:metal ion binding"/>
    <property type="evidence" value="ECO:0007669"/>
    <property type="project" value="UniProtKB-KW"/>
</dbReference>
<keyword evidence="3" id="KW-0408">Iron</keyword>
<keyword evidence="1" id="KW-0004">4Fe-4S</keyword>
<dbReference type="GO" id="GO:0051539">
    <property type="term" value="F:4 iron, 4 sulfur cluster binding"/>
    <property type="evidence" value="ECO:0007669"/>
    <property type="project" value="UniProtKB-KW"/>
</dbReference>
<dbReference type="SUPFAM" id="SSF54862">
    <property type="entry name" value="4Fe-4S ferredoxins"/>
    <property type="match status" value="1"/>
</dbReference>
<keyword evidence="6" id="KW-0472">Membrane</keyword>
<evidence type="ECO:0000256" key="5">
    <source>
        <dbReference type="SAM" id="MobiDB-lite"/>
    </source>
</evidence>
<reference evidence="8" key="1">
    <citation type="submission" date="2016-04" db="EMBL/GenBank/DDBJ databases">
        <authorList>
            <person name="Evans L.H."/>
            <person name="Alamgir A."/>
            <person name="Owens N."/>
            <person name="Weber N.D."/>
            <person name="Virtaneva K."/>
            <person name="Barbian K."/>
            <person name="Babar A."/>
            <person name="Rosenke K."/>
        </authorList>
    </citation>
    <scope>NUCLEOTIDE SEQUENCE</scope>
    <source>
        <strain evidence="8">86</strain>
    </source>
</reference>
<keyword evidence="6" id="KW-1133">Transmembrane helix</keyword>
<feature type="compositionally biased region" description="Basic and acidic residues" evidence="5">
    <location>
        <begin position="199"/>
        <end position="210"/>
    </location>
</feature>
<accession>A0A212JY68</accession>
<organism evidence="8">
    <name type="scientific">uncultured delta proteobacterium</name>
    <dbReference type="NCBI Taxonomy" id="34034"/>
    <lineage>
        <taxon>Bacteria</taxon>
        <taxon>Deltaproteobacteria</taxon>
        <taxon>environmental samples</taxon>
    </lineage>
</organism>
<proteinExistence type="predicted"/>
<evidence type="ECO:0000259" key="7">
    <source>
        <dbReference type="PROSITE" id="PS51379"/>
    </source>
</evidence>
<dbReference type="InterPro" id="IPR010226">
    <property type="entry name" value="NADH_quinone_OxRdtase_chainI"/>
</dbReference>
<evidence type="ECO:0000256" key="4">
    <source>
        <dbReference type="ARBA" id="ARBA00023014"/>
    </source>
</evidence>
<dbReference type="AlphaFoldDB" id="A0A212JY68"/>
<dbReference type="GO" id="GO:0016020">
    <property type="term" value="C:membrane"/>
    <property type="evidence" value="ECO:0007669"/>
    <property type="project" value="InterPro"/>
</dbReference>
<dbReference type="PROSITE" id="PS00198">
    <property type="entry name" value="4FE4S_FER_1"/>
    <property type="match status" value="2"/>
</dbReference>
<evidence type="ECO:0000256" key="6">
    <source>
        <dbReference type="SAM" id="Phobius"/>
    </source>
</evidence>
<keyword evidence="2" id="KW-0479">Metal-binding</keyword>
<dbReference type="PROSITE" id="PS51379">
    <property type="entry name" value="4FE4S_FER_2"/>
    <property type="match status" value="2"/>
</dbReference>